<keyword evidence="1" id="KW-1133">Transmembrane helix</keyword>
<dbReference type="Proteomes" id="UP000813384">
    <property type="component" value="Unassembled WGS sequence"/>
</dbReference>
<dbReference type="OrthoDB" id="1652078at2"/>
<feature type="transmembrane region" description="Helical" evidence="1">
    <location>
        <begin position="112"/>
        <end position="135"/>
    </location>
</feature>
<dbReference type="Pfam" id="PF14501">
    <property type="entry name" value="HATPase_c_5"/>
    <property type="match status" value="1"/>
</dbReference>
<keyword evidence="1" id="KW-0812">Transmembrane</keyword>
<dbReference type="Proteomes" id="UP000182149">
    <property type="component" value="Unassembled WGS sequence"/>
</dbReference>
<dbReference type="EMBL" id="JAJJVO010000131">
    <property type="protein sequence ID" value="MCC9274385.1"/>
    <property type="molecule type" value="Genomic_DNA"/>
</dbReference>
<gene>
    <name evidence="3" type="ORF">K8V42_08870</name>
    <name evidence="4" type="ORF">RU93_GL001020</name>
</gene>
<dbReference type="AlphaFoldDB" id="A0A1L8QWC6"/>
<name>A0A1L8QWC6_9ENTE</name>
<feature type="transmembrane region" description="Helical" evidence="1">
    <location>
        <begin position="6"/>
        <end position="23"/>
    </location>
</feature>
<dbReference type="EMBL" id="JXKD01000002">
    <property type="protein sequence ID" value="OJG11787.1"/>
    <property type="molecule type" value="Genomic_DNA"/>
</dbReference>
<feature type="transmembrane region" description="Helical" evidence="1">
    <location>
        <begin position="180"/>
        <end position="203"/>
    </location>
</feature>
<protein>
    <submittedName>
        <fullName evidence="3">GHKL domain-containing protein</fullName>
    </submittedName>
</protein>
<reference evidence="4 5" key="1">
    <citation type="submission" date="2014-12" db="EMBL/GenBank/DDBJ databases">
        <title>Draft genome sequences of 29 type strains of Enterococci.</title>
        <authorList>
            <person name="Zhong Z."/>
            <person name="Sun Z."/>
            <person name="Liu W."/>
            <person name="Zhang W."/>
            <person name="Zhang H."/>
        </authorList>
    </citation>
    <scope>NUCLEOTIDE SEQUENCE [LARGE SCALE GENOMIC DNA]</scope>
    <source>
        <strain evidence="4 5">DSM 17690</strain>
    </source>
</reference>
<keyword evidence="5" id="KW-1185">Reference proteome</keyword>
<accession>A0A1L8QWC6</accession>
<comment type="caution">
    <text evidence="4">The sequence shown here is derived from an EMBL/GenBank/DDBJ whole genome shotgun (WGS) entry which is preliminary data.</text>
</comment>
<dbReference type="PANTHER" id="PTHR40448:SF1">
    <property type="entry name" value="TWO-COMPONENT SENSOR HISTIDINE KINASE"/>
    <property type="match status" value="1"/>
</dbReference>
<feature type="transmembrane region" description="Helical" evidence="1">
    <location>
        <begin position="82"/>
        <end position="106"/>
    </location>
</feature>
<dbReference type="Gene3D" id="3.30.565.10">
    <property type="entry name" value="Histidine kinase-like ATPase, C-terminal domain"/>
    <property type="match status" value="1"/>
</dbReference>
<evidence type="ECO:0000313" key="4">
    <source>
        <dbReference type="EMBL" id="OJG11787.1"/>
    </source>
</evidence>
<proteinExistence type="predicted"/>
<sequence>MFYLIVISNIFQIFFSFILLDQISLKKRTNLIVSVFILFLVSSVHLNLRLASLDELVLSALLLTISFMNHQRQAVGVTLFHLSFAFIVQNLAVFLLSPSAVLFYIATQASEFVIFLYFLFTLFMVVLASLAIRRFVFTRLPQKWQQYSGPILFMLFFTNKVYALYQYLLASPAETQFDTLIKMFVITLVFVVTLGGISIYIFSNNQKLAFATREKVIEQRAMQLYIDEISKQNEEINQFRHDYLNILSSLESYLEEGDLQALTVYYQQTIQPTRTLFLANASKLSALQKIDHPAIRGIFMTKLLLAQEKGISVHLEMTGKIIFPKHVFDLNLIRILGILLDNAIEEVDALGKGELAVAFFQEKDALVILIQNTVRNPVEPLYQLKKQGFSTKGKGRGYGLSTVDELMSQTSDLLLETTISQHLFVQKLTLLGGGTSA</sequence>
<dbReference type="InterPro" id="IPR036890">
    <property type="entry name" value="HATPase_C_sf"/>
</dbReference>
<evidence type="ECO:0000259" key="2">
    <source>
        <dbReference type="Pfam" id="PF14501"/>
    </source>
</evidence>
<reference evidence="3" key="3">
    <citation type="submission" date="2021-11" db="EMBL/GenBank/DDBJ databases">
        <authorList>
            <person name="Gilroy R."/>
        </authorList>
    </citation>
    <scope>NUCLEOTIDE SEQUENCE</scope>
    <source>
        <strain evidence="3">150</strain>
    </source>
</reference>
<evidence type="ECO:0000256" key="1">
    <source>
        <dbReference type="SAM" id="Phobius"/>
    </source>
</evidence>
<dbReference type="STRING" id="328396.RU93_GL001020"/>
<keyword evidence="1" id="KW-0472">Membrane</keyword>
<reference evidence="3" key="2">
    <citation type="journal article" date="2021" name="PeerJ">
        <title>Extensive microbial diversity within the chicken gut microbiome revealed by metagenomics and culture.</title>
        <authorList>
            <person name="Gilroy R."/>
            <person name="Ravi A."/>
            <person name="Getino M."/>
            <person name="Pursley I."/>
            <person name="Horton D.L."/>
            <person name="Alikhan N.F."/>
            <person name="Baker D."/>
            <person name="Gharbi K."/>
            <person name="Hall N."/>
            <person name="Watson M."/>
            <person name="Adriaenssens E.M."/>
            <person name="Foster-Nyarko E."/>
            <person name="Jarju S."/>
            <person name="Secka A."/>
            <person name="Antonio M."/>
            <person name="Oren A."/>
            <person name="Chaudhuri R.R."/>
            <person name="La Ragione R."/>
            <person name="Hildebrand F."/>
            <person name="Pallen M.J."/>
        </authorList>
    </citation>
    <scope>NUCLEOTIDE SEQUENCE</scope>
    <source>
        <strain evidence="3">150</strain>
    </source>
</reference>
<organism evidence="4 5">
    <name type="scientific">Enterococcus aquimarinus</name>
    <dbReference type="NCBI Taxonomy" id="328396"/>
    <lineage>
        <taxon>Bacteria</taxon>
        <taxon>Bacillati</taxon>
        <taxon>Bacillota</taxon>
        <taxon>Bacilli</taxon>
        <taxon>Lactobacillales</taxon>
        <taxon>Enterococcaceae</taxon>
        <taxon>Enterococcus</taxon>
    </lineage>
</organism>
<feature type="domain" description="Sensor histidine kinase NatK-like C-terminal" evidence="2">
    <location>
        <begin position="330"/>
        <end position="430"/>
    </location>
</feature>
<feature type="transmembrane region" description="Helical" evidence="1">
    <location>
        <begin position="147"/>
        <end position="168"/>
    </location>
</feature>
<dbReference type="SUPFAM" id="SSF55874">
    <property type="entry name" value="ATPase domain of HSP90 chaperone/DNA topoisomerase II/histidine kinase"/>
    <property type="match status" value="1"/>
</dbReference>
<feature type="transmembrane region" description="Helical" evidence="1">
    <location>
        <begin position="30"/>
        <end position="46"/>
    </location>
</feature>
<dbReference type="InterPro" id="IPR032834">
    <property type="entry name" value="NatK-like_C"/>
</dbReference>
<evidence type="ECO:0000313" key="3">
    <source>
        <dbReference type="EMBL" id="MCC9274385.1"/>
    </source>
</evidence>
<evidence type="ECO:0000313" key="5">
    <source>
        <dbReference type="Proteomes" id="UP000182149"/>
    </source>
</evidence>
<dbReference type="PANTHER" id="PTHR40448">
    <property type="entry name" value="TWO-COMPONENT SENSOR HISTIDINE KINASE"/>
    <property type="match status" value="1"/>
</dbReference>
<dbReference type="GO" id="GO:0042802">
    <property type="term" value="F:identical protein binding"/>
    <property type="evidence" value="ECO:0007669"/>
    <property type="project" value="TreeGrafter"/>
</dbReference>
<dbReference type="RefSeq" id="WP_071873960.1">
    <property type="nucleotide sequence ID" value="NZ_JBHSHF010000012.1"/>
</dbReference>